<accession>A0A820V0P7</accession>
<evidence type="ECO:0000256" key="5">
    <source>
        <dbReference type="ARBA" id="ARBA00075306"/>
    </source>
</evidence>
<dbReference type="EMBL" id="CAJOBO010001439">
    <property type="protein sequence ID" value="CAF4378353.1"/>
    <property type="molecule type" value="Genomic_DNA"/>
</dbReference>
<keyword evidence="3" id="KW-0408">Iron</keyword>
<dbReference type="InterPro" id="IPR002871">
    <property type="entry name" value="NIF_FeS_clus_asmbl_NifU_N"/>
</dbReference>
<dbReference type="FunFam" id="3.90.1010.10:FF:000008">
    <property type="entry name" value="Iron-sulfur cluster assembly enzyme"/>
    <property type="match status" value="1"/>
</dbReference>
<dbReference type="GO" id="GO:0005739">
    <property type="term" value="C:mitochondrion"/>
    <property type="evidence" value="ECO:0007669"/>
    <property type="project" value="UniProtKB-ARBA"/>
</dbReference>
<dbReference type="EMBL" id="CAJOBP010000483">
    <property type="protein sequence ID" value="CAF4184194.1"/>
    <property type="molecule type" value="Genomic_DNA"/>
</dbReference>
<comment type="similarity">
    <text evidence="1">Belongs to the NifU family.</text>
</comment>
<dbReference type="Proteomes" id="UP000663848">
    <property type="component" value="Unassembled WGS sequence"/>
</dbReference>
<name>A0A820V0P7_9BILA</name>
<dbReference type="Pfam" id="PF01592">
    <property type="entry name" value="NifU_N"/>
    <property type="match status" value="1"/>
</dbReference>
<keyword evidence="12" id="KW-1185">Reference proteome</keyword>
<dbReference type="InterPro" id="IPR003511">
    <property type="entry name" value="HORMA_dom"/>
</dbReference>
<dbReference type="GO" id="GO:0051536">
    <property type="term" value="F:iron-sulfur cluster binding"/>
    <property type="evidence" value="ECO:0007669"/>
    <property type="project" value="InterPro"/>
</dbReference>
<dbReference type="EMBL" id="CAJOBR010000307">
    <property type="protein sequence ID" value="CAF4493897.1"/>
    <property type="molecule type" value="Genomic_DNA"/>
</dbReference>
<evidence type="ECO:0000256" key="2">
    <source>
        <dbReference type="ARBA" id="ARBA00022723"/>
    </source>
</evidence>
<dbReference type="PROSITE" id="PS50815">
    <property type="entry name" value="HORMA"/>
    <property type="match status" value="1"/>
</dbReference>
<comment type="caution">
    <text evidence="10">The sequence shown here is derived from an EMBL/GenBank/DDBJ whole genome shotgun (WGS) entry which is preliminary data.</text>
</comment>
<dbReference type="Gene3D" id="3.90.1010.10">
    <property type="match status" value="1"/>
</dbReference>
<dbReference type="Gene3D" id="3.30.900.10">
    <property type="entry name" value="HORMA domain"/>
    <property type="match status" value="1"/>
</dbReference>
<keyword evidence="2" id="KW-0479">Metal-binding</keyword>
<evidence type="ECO:0000313" key="11">
    <source>
        <dbReference type="Proteomes" id="UP000663848"/>
    </source>
</evidence>
<dbReference type="Proteomes" id="UP000663873">
    <property type="component" value="Unassembled WGS sequence"/>
</dbReference>
<evidence type="ECO:0000256" key="3">
    <source>
        <dbReference type="ARBA" id="ARBA00023004"/>
    </source>
</evidence>
<proteinExistence type="inferred from homology"/>
<dbReference type="CDD" id="cd06664">
    <property type="entry name" value="IscU_like"/>
    <property type="match status" value="1"/>
</dbReference>
<evidence type="ECO:0000259" key="7">
    <source>
        <dbReference type="PROSITE" id="PS50815"/>
    </source>
</evidence>
<evidence type="ECO:0000313" key="12">
    <source>
        <dbReference type="Proteomes" id="UP000663873"/>
    </source>
</evidence>
<dbReference type="GO" id="GO:0005506">
    <property type="term" value="F:iron ion binding"/>
    <property type="evidence" value="ECO:0007669"/>
    <property type="project" value="InterPro"/>
</dbReference>
<dbReference type="SUPFAM" id="SSF82649">
    <property type="entry name" value="SufE/NifU"/>
    <property type="match status" value="1"/>
</dbReference>
<protein>
    <recommendedName>
        <fullName evidence="4">Iron-sulfur cluster assembly enzyme ISCU</fullName>
    </recommendedName>
    <alternativeName>
        <fullName evidence="6">NifU-like N-terminal domain-containing protein</fullName>
    </alternativeName>
    <alternativeName>
        <fullName evidence="5">NifU-like protein</fullName>
    </alternativeName>
</protein>
<evidence type="ECO:0000256" key="6">
    <source>
        <dbReference type="ARBA" id="ARBA00077466"/>
    </source>
</evidence>
<gene>
    <name evidence="9" type="ORF">HFQ381_LOCUS18553</name>
    <name evidence="10" type="ORF">QYT958_LOCUS4096</name>
    <name evidence="8" type="ORF">UJA718_LOCUS5509</name>
</gene>
<evidence type="ECO:0000313" key="8">
    <source>
        <dbReference type="EMBL" id="CAF4184194.1"/>
    </source>
</evidence>
<dbReference type="SUPFAM" id="SSF56019">
    <property type="entry name" value="The spindle assembly checkpoint protein mad2"/>
    <property type="match status" value="1"/>
</dbReference>
<sequence>MAAYKISGTVYSKIRPILSASRDARYMVARSYHEKVIDHYENPRNVGSFDKSDQNVGTGLVGAPACGDVMKLQILVDENGKITDAKFKTFGCGSAIASSSLATEWIKGKTVTEANTIKNQDIAKELCLPPVKLHCSNMRVVEKHLRDEVTNRCIEFLDVIINYILYIEQIYSNDIFEKRLKYNQIVYECQDTEVQNYTADFLNQLKPLLRKQLIDQIGFVITTRNENDILRRYLIELHPIIDHSSSKIHPNGNHLLAELDSIFSACLIELMRQMPISPINTTTENDDDNEHEQVRWKLQMRLCRHENKKFEVDETFYEQFKLIDNCLLSLKQIKSVHSERLDIQLMCQNRKQQNQ</sequence>
<evidence type="ECO:0000313" key="9">
    <source>
        <dbReference type="EMBL" id="CAF4378353.1"/>
    </source>
</evidence>
<dbReference type="GO" id="GO:0044572">
    <property type="term" value="P:[4Fe-4S] cluster assembly"/>
    <property type="evidence" value="ECO:0007669"/>
    <property type="project" value="UniProtKB-ARBA"/>
</dbReference>
<evidence type="ECO:0000313" key="10">
    <source>
        <dbReference type="EMBL" id="CAF4493897.1"/>
    </source>
</evidence>
<dbReference type="AlphaFoldDB" id="A0A820V0P7"/>
<dbReference type="InterPro" id="IPR036570">
    <property type="entry name" value="HORMA_dom_sf"/>
</dbReference>
<dbReference type="PANTHER" id="PTHR10093">
    <property type="entry name" value="IRON-SULFUR CLUSTER ASSEMBLY ENZYME NIFU HOMOLOG"/>
    <property type="match status" value="1"/>
</dbReference>
<organism evidence="10 11">
    <name type="scientific">Rotaria socialis</name>
    <dbReference type="NCBI Taxonomy" id="392032"/>
    <lineage>
        <taxon>Eukaryota</taxon>
        <taxon>Metazoa</taxon>
        <taxon>Spiralia</taxon>
        <taxon>Gnathifera</taxon>
        <taxon>Rotifera</taxon>
        <taxon>Eurotatoria</taxon>
        <taxon>Bdelloidea</taxon>
        <taxon>Philodinida</taxon>
        <taxon>Philodinidae</taxon>
        <taxon>Rotaria</taxon>
    </lineage>
</organism>
<evidence type="ECO:0000256" key="1">
    <source>
        <dbReference type="ARBA" id="ARBA00006420"/>
    </source>
</evidence>
<evidence type="ECO:0000256" key="4">
    <source>
        <dbReference type="ARBA" id="ARBA00069498"/>
    </source>
</evidence>
<reference evidence="10" key="1">
    <citation type="submission" date="2021-02" db="EMBL/GenBank/DDBJ databases">
        <authorList>
            <person name="Nowell W R."/>
        </authorList>
    </citation>
    <scope>NUCLEOTIDE SEQUENCE</scope>
</reference>
<dbReference type="Proteomes" id="UP000663851">
    <property type="component" value="Unassembled WGS sequence"/>
</dbReference>
<feature type="domain" description="HORMA" evidence="7">
    <location>
        <begin position="147"/>
        <end position="355"/>
    </location>
</feature>